<organism evidence="2 3">
    <name type="scientific">Thelephora terrestris</name>
    <dbReference type="NCBI Taxonomy" id="56493"/>
    <lineage>
        <taxon>Eukaryota</taxon>
        <taxon>Fungi</taxon>
        <taxon>Dikarya</taxon>
        <taxon>Basidiomycota</taxon>
        <taxon>Agaricomycotina</taxon>
        <taxon>Agaricomycetes</taxon>
        <taxon>Thelephorales</taxon>
        <taxon>Thelephoraceae</taxon>
        <taxon>Thelephora</taxon>
    </lineage>
</organism>
<name>A0A9P6HIR5_9AGAM</name>
<reference evidence="2" key="2">
    <citation type="submission" date="2020-11" db="EMBL/GenBank/DDBJ databases">
        <authorList>
            <consortium name="DOE Joint Genome Institute"/>
            <person name="Kuo A."/>
            <person name="Miyauchi S."/>
            <person name="Kiss E."/>
            <person name="Drula E."/>
            <person name="Kohler A."/>
            <person name="Sanchez-Garcia M."/>
            <person name="Andreopoulos B."/>
            <person name="Barry K.W."/>
            <person name="Bonito G."/>
            <person name="Buee M."/>
            <person name="Carver A."/>
            <person name="Chen C."/>
            <person name="Cichocki N."/>
            <person name="Clum A."/>
            <person name="Culley D."/>
            <person name="Crous P.W."/>
            <person name="Fauchery L."/>
            <person name="Girlanda M."/>
            <person name="Hayes R."/>
            <person name="Keri Z."/>
            <person name="Labutti K."/>
            <person name="Lipzen A."/>
            <person name="Lombard V."/>
            <person name="Magnuson J."/>
            <person name="Maillard F."/>
            <person name="Morin E."/>
            <person name="Murat C."/>
            <person name="Nolan M."/>
            <person name="Ohm R."/>
            <person name="Pangilinan J."/>
            <person name="Pereira M."/>
            <person name="Perotto S."/>
            <person name="Peter M."/>
            <person name="Riley R."/>
            <person name="Sitrit Y."/>
            <person name="Stielow B."/>
            <person name="Szollosi G."/>
            <person name="Zifcakova L."/>
            <person name="Stursova M."/>
            <person name="Spatafora J.W."/>
            <person name="Tedersoo L."/>
            <person name="Vaario L.-M."/>
            <person name="Yamada A."/>
            <person name="Yan M."/>
            <person name="Wang P."/>
            <person name="Xu J."/>
            <person name="Bruns T."/>
            <person name="Baldrian P."/>
            <person name="Vilgalys R."/>
            <person name="Henrissat B."/>
            <person name="Grigoriev I.V."/>
            <person name="Hibbett D."/>
            <person name="Nagy L.G."/>
            <person name="Martin F.M."/>
        </authorList>
    </citation>
    <scope>NUCLEOTIDE SEQUENCE</scope>
    <source>
        <strain evidence="2">UH-Tt-Lm1</strain>
    </source>
</reference>
<feature type="region of interest" description="Disordered" evidence="1">
    <location>
        <begin position="469"/>
        <end position="489"/>
    </location>
</feature>
<proteinExistence type="predicted"/>
<comment type="caution">
    <text evidence="2">The sequence shown here is derived from an EMBL/GenBank/DDBJ whole genome shotgun (WGS) entry which is preliminary data.</text>
</comment>
<accession>A0A9P6HIR5</accession>
<feature type="compositionally biased region" description="Acidic residues" evidence="1">
    <location>
        <begin position="478"/>
        <end position="489"/>
    </location>
</feature>
<reference evidence="2" key="1">
    <citation type="journal article" date="2020" name="Nat. Commun.">
        <title>Large-scale genome sequencing of mycorrhizal fungi provides insights into the early evolution of symbiotic traits.</title>
        <authorList>
            <person name="Miyauchi S."/>
            <person name="Kiss E."/>
            <person name="Kuo A."/>
            <person name="Drula E."/>
            <person name="Kohler A."/>
            <person name="Sanchez-Garcia M."/>
            <person name="Morin E."/>
            <person name="Andreopoulos B."/>
            <person name="Barry K.W."/>
            <person name="Bonito G."/>
            <person name="Buee M."/>
            <person name="Carver A."/>
            <person name="Chen C."/>
            <person name="Cichocki N."/>
            <person name="Clum A."/>
            <person name="Culley D."/>
            <person name="Crous P.W."/>
            <person name="Fauchery L."/>
            <person name="Girlanda M."/>
            <person name="Hayes R.D."/>
            <person name="Keri Z."/>
            <person name="LaButti K."/>
            <person name="Lipzen A."/>
            <person name="Lombard V."/>
            <person name="Magnuson J."/>
            <person name="Maillard F."/>
            <person name="Murat C."/>
            <person name="Nolan M."/>
            <person name="Ohm R.A."/>
            <person name="Pangilinan J."/>
            <person name="Pereira M.F."/>
            <person name="Perotto S."/>
            <person name="Peter M."/>
            <person name="Pfister S."/>
            <person name="Riley R."/>
            <person name="Sitrit Y."/>
            <person name="Stielow J.B."/>
            <person name="Szollosi G."/>
            <person name="Zifcakova L."/>
            <person name="Stursova M."/>
            <person name="Spatafora J.W."/>
            <person name="Tedersoo L."/>
            <person name="Vaario L.M."/>
            <person name="Yamada A."/>
            <person name="Yan M."/>
            <person name="Wang P."/>
            <person name="Xu J."/>
            <person name="Bruns T."/>
            <person name="Baldrian P."/>
            <person name="Vilgalys R."/>
            <person name="Dunand C."/>
            <person name="Henrissat B."/>
            <person name="Grigoriev I.V."/>
            <person name="Hibbett D."/>
            <person name="Nagy L.G."/>
            <person name="Martin F.M."/>
        </authorList>
    </citation>
    <scope>NUCLEOTIDE SEQUENCE</scope>
    <source>
        <strain evidence="2">UH-Tt-Lm1</strain>
    </source>
</reference>
<evidence type="ECO:0000256" key="1">
    <source>
        <dbReference type="SAM" id="MobiDB-lite"/>
    </source>
</evidence>
<keyword evidence="3" id="KW-1185">Reference proteome</keyword>
<evidence type="ECO:0000313" key="3">
    <source>
        <dbReference type="Proteomes" id="UP000736335"/>
    </source>
</evidence>
<evidence type="ECO:0000313" key="2">
    <source>
        <dbReference type="EMBL" id="KAF9786243.1"/>
    </source>
</evidence>
<dbReference type="OrthoDB" id="2257100at2759"/>
<protein>
    <submittedName>
        <fullName evidence="2">Uncharacterized protein</fullName>
    </submittedName>
</protein>
<dbReference type="Proteomes" id="UP000736335">
    <property type="component" value="Unassembled WGS sequence"/>
</dbReference>
<dbReference type="AlphaFoldDB" id="A0A9P6HIR5"/>
<sequence length="489" mass="53150">MAHYELNFTVPSTRSRIAFIEFSPCAFTPTGPTALVWETSGAFYVGLSDGCFIHYQIDLEGKKLVEGVKNNLFCGSFPITAMALDAESKTLALSVGPNVFAFRRIWDTSGFRFIANVSSRFNFASDPGRPVPPFPRTISFTPDNTLVVTFCRQKIADYSGLPLLKAIASASEQEIHKLNRCRIYGSEPQPDGEESQFLLINGGAATLSCVAPGVAIIKDLVTQRKIQELKHTVISGNCVPVMAHHASNNQYSIVTADRVAIKVWTARRAPHPQGEPRHGFLTRKCWVIVTLLVASVIILQRQIGRIPDVGEILTFSSRITLAFMQLCIRFGSVVLYAAEDVVSGLAGRFAGHRVSRRSDCGNLMGPPGSEEGSGCSTFKVSIAFTQYMLFTVFGGHHSGKDGGADGLPLDIRVQYRPSGPIGLSPVSPCLDTALRLPFDLLIASPHPTPTLLPSESATSRKELTAVFASKRKRSSLESDNEEDTLAALE</sequence>
<dbReference type="EMBL" id="WIUZ02000006">
    <property type="protein sequence ID" value="KAF9786243.1"/>
    <property type="molecule type" value="Genomic_DNA"/>
</dbReference>
<gene>
    <name evidence="2" type="ORF">BJ322DRAFT_1020323</name>
</gene>
<dbReference type="SUPFAM" id="SSF50960">
    <property type="entry name" value="TolB, C-terminal domain"/>
    <property type="match status" value="1"/>
</dbReference>